<keyword evidence="2" id="KW-1185">Reference proteome</keyword>
<name>H2CGZ5_9LEPT</name>
<protein>
    <submittedName>
        <fullName evidence="1">Uncharacterized protein</fullName>
    </submittedName>
</protein>
<proteinExistence type="predicted"/>
<accession>H2CGZ5</accession>
<dbReference type="EMBL" id="JH597773">
    <property type="protein sequence ID" value="EHQ05837.1"/>
    <property type="molecule type" value="Genomic_DNA"/>
</dbReference>
<dbReference type="AlphaFoldDB" id="H2CGZ5"/>
<evidence type="ECO:0000313" key="2">
    <source>
        <dbReference type="Proteomes" id="UP000005737"/>
    </source>
</evidence>
<dbReference type="HOGENOM" id="CLU_3201576_0_0_12"/>
<evidence type="ECO:0000313" key="1">
    <source>
        <dbReference type="EMBL" id="EHQ05837.1"/>
    </source>
</evidence>
<dbReference type="STRING" id="183.GCA_002009735_03439"/>
<dbReference type="Proteomes" id="UP000005737">
    <property type="component" value="Unassembled WGS sequence"/>
</dbReference>
<organism evidence="1 2">
    <name type="scientific">Leptonema illini DSM 21528</name>
    <dbReference type="NCBI Taxonomy" id="929563"/>
    <lineage>
        <taxon>Bacteria</taxon>
        <taxon>Pseudomonadati</taxon>
        <taxon>Spirochaetota</taxon>
        <taxon>Spirochaetia</taxon>
        <taxon>Leptospirales</taxon>
        <taxon>Leptospiraceae</taxon>
        <taxon>Leptonema</taxon>
    </lineage>
</organism>
<dbReference type="RefSeq" id="WP_002770833.1">
    <property type="nucleotide sequence ID" value="NZ_JH597773.1"/>
</dbReference>
<gene>
    <name evidence="1" type="ORF">Lepil_1142</name>
</gene>
<sequence length="45" mass="4888">MSNVNGNPVEVTIIDLLQKEGNDSMRKLCGALCPKLMSGEVRVKV</sequence>
<reference evidence="1 2" key="1">
    <citation type="submission" date="2011-10" db="EMBL/GenBank/DDBJ databases">
        <title>The Improved High-Quality Draft genome of Leptonema illini DSM 21528.</title>
        <authorList>
            <consortium name="US DOE Joint Genome Institute (JGI-PGF)"/>
            <person name="Lucas S."/>
            <person name="Copeland A."/>
            <person name="Lapidus A."/>
            <person name="Glavina del Rio T."/>
            <person name="Dalin E."/>
            <person name="Tice H."/>
            <person name="Bruce D."/>
            <person name="Goodwin L."/>
            <person name="Pitluck S."/>
            <person name="Peters L."/>
            <person name="Mikhailova N."/>
            <person name="Held B."/>
            <person name="Kyrpides N."/>
            <person name="Mavromatis K."/>
            <person name="Ivanova N."/>
            <person name="Markowitz V."/>
            <person name="Cheng J.-F."/>
            <person name="Hugenholtz P."/>
            <person name="Woyke T."/>
            <person name="Wu D."/>
            <person name="Gronow S."/>
            <person name="Wellnitz S."/>
            <person name="Brambilla E.-M."/>
            <person name="Klenk H.-P."/>
            <person name="Eisen J.A."/>
        </authorList>
    </citation>
    <scope>NUCLEOTIDE SEQUENCE [LARGE SCALE GENOMIC DNA]</scope>
    <source>
        <strain evidence="1 2">DSM 21528</strain>
    </source>
</reference>